<protein>
    <submittedName>
        <fullName evidence="2">Uncharacterized protein</fullName>
    </submittedName>
</protein>
<reference evidence="2" key="2">
    <citation type="submission" date="2025-08" db="UniProtKB">
        <authorList>
            <consortium name="Ensembl"/>
        </authorList>
    </citation>
    <scope>IDENTIFICATION</scope>
</reference>
<reference evidence="2" key="1">
    <citation type="submission" date="2021-04" db="EMBL/GenBank/DDBJ databases">
        <authorList>
            <consortium name="Wellcome Sanger Institute Data Sharing"/>
        </authorList>
    </citation>
    <scope>NUCLEOTIDE SEQUENCE [LARGE SCALE GENOMIC DNA]</scope>
</reference>
<keyword evidence="3" id="KW-1185">Reference proteome</keyword>
<feature type="compositionally biased region" description="Basic and acidic residues" evidence="1">
    <location>
        <begin position="72"/>
        <end position="101"/>
    </location>
</feature>
<dbReference type="PANTHER" id="PTHR34251:SF1">
    <property type="entry name" value="LEUCINE, GLUTAMATE AND LYSINE RICH 1"/>
    <property type="match status" value="1"/>
</dbReference>
<accession>A0A671YD10</accession>
<organism evidence="2 3">
    <name type="scientific">Sparus aurata</name>
    <name type="common">Gilthead sea bream</name>
    <dbReference type="NCBI Taxonomy" id="8175"/>
    <lineage>
        <taxon>Eukaryota</taxon>
        <taxon>Metazoa</taxon>
        <taxon>Chordata</taxon>
        <taxon>Craniata</taxon>
        <taxon>Vertebrata</taxon>
        <taxon>Euteleostomi</taxon>
        <taxon>Actinopterygii</taxon>
        <taxon>Neopterygii</taxon>
        <taxon>Teleostei</taxon>
        <taxon>Neoteleostei</taxon>
        <taxon>Acanthomorphata</taxon>
        <taxon>Eupercaria</taxon>
        <taxon>Spariformes</taxon>
        <taxon>Sparidae</taxon>
        <taxon>Sparus</taxon>
    </lineage>
</organism>
<reference evidence="2" key="3">
    <citation type="submission" date="2025-09" db="UniProtKB">
        <authorList>
            <consortium name="Ensembl"/>
        </authorList>
    </citation>
    <scope>IDENTIFICATION</scope>
</reference>
<evidence type="ECO:0000313" key="3">
    <source>
        <dbReference type="Proteomes" id="UP000472265"/>
    </source>
</evidence>
<feature type="region of interest" description="Disordered" evidence="1">
    <location>
        <begin position="72"/>
        <end position="118"/>
    </location>
</feature>
<dbReference type="GeneTree" id="ENSGT01120000271951"/>
<dbReference type="AlphaFoldDB" id="A0A671YD10"/>
<dbReference type="Ensembl" id="ENSSAUT00010062030.1">
    <property type="protein sequence ID" value="ENSSAUP00010059122.1"/>
    <property type="gene ID" value="ENSSAUG00010024059.1"/>
</dbReference>
<evidence type="ECO:0000313" key="2">
    <source>
        <dbReference type="Ensembl" id="ENSSAUP00010059122.1"/>
    </source>
</evidence>
<name>A0A671YD10_SPAAU</name>
<proteinExistence type="predicted"/>
<dbReference type="InterPro" id="IPR038799">
    <property type="entry name" value="LEKR1"/>
</dbReference>
<dbReference type="PANTHER" id="PTHR34251">
    <property type="entry name" value="LEUCINE-, GLUTAMATE- AND LYSINE-RICH PROTEIN 1"/>
    <property type="match status" value="1"/>
</dbReference>
<evidence type="ECO:0000256" key="1">
    <source>
        <dbReference type="SAM" id="MobiDB-lite"/>
    </source>
</evidence>
<dbReference type="Proteomes" id="UP000472265">
    <property type="component" value="Chromosome 2"/>
</dbReference>
<sequence length="118" mass="13744">APFRMERNETICHYCGVSYLVFHDFQQLHARLARIEAELRELRGTAEREKARREALELGRLEWKRALQLEVQRQAEEKDKSESRRARKEAQRSGECPERGRRAGRHGGGATDGARERS</sequence>